<keyword evidence="3" id="KW-0551">Lipid droplet</keyword>
<dbReference type="Pfam" id="PF03036">
    <property type="entry name" value="Perilipin"/>
    <property type="match status" value="2"/>
</dbReference>
<comment type="caution">
    <text evidence="5">The sequence shown here is derived from an EMBL/GenBank/DDBJ whole genome shotgun (WGS) entry which is preliminary data.</text>
</comment>
<dbReference type="PANTHER" id="PTHR14024:SF53">
    <property type="entry name" value="LIPID STORAGE DROPLETS SURFACE-BINDING PROTEIN 2"/>
    <property type="match status" value="1"/>
</dbReference>
<dbReference type="GO" id="GO:0005811">
    <property type="term" value="C:lipid droplet"/>
    <property type="evidence" value="ECO:0007669"/>
    <property type="project" value="UniProtKB-SubCell"/>
</dbReference>
<keyword evidence="6" id="KW-1185">Reference proteome</keyword>
<dbReference type="InterPro" id="IPR004279">
    <property type="entry name" value="Perilipin"/>
</dbReference>
<dbReference type="AlphaFoldDB" id="A0AAD9RZP7"/>
<evidence type="ECO:0000256" key="1">
    <source>
        <dbReference type="ARBA" id="ARBA00004502"/>
    </source>
</evidence>
<protein>
    <submittedName>
        <fullName evidence="5">Uncharacterized protein</fullName>
    </submittedName>
</protein>
<evidence type="ECO:0000256" key="4">
    <source>
        <dbReference type="SAM" id="MobiDB-lite"/>
    </source>
</evidence>
<dbReference type="Proteomes" id="UP001258017">
    <property type="component" value="Unassembled WGS sequence"/>
</dbReference>
<organism evidence="5 6">
    <name type="scientific">Odynerus spinipes</name>
    <dbReference type="NCBI Taxonomy" id="1348599"/>
    <lineage>
        <taxon>Eukaryota</taxon>
        <taxon>Metazoa</taxon>
        <taxon>Ecdysozoa</taxon>
        <taxon>Arthropoda</taxon>
        <taxon>Hexapoda</taxon>
        <taxon>Insecta</taxon>
        <taxon>Pterygota</taxon>
        <taxon>Neoptera</taxon>
        <taxon>Endopterygota</taxon>
        <taxon>Hymenoptera</taxon>
        <taxon>Apocrita</taxon>
        <taxon>Aculeata</taxon>
        <taxon>Vespoidea</taxon>
        <taxon>Vespidae</taxon>
        <taxon>Eumeninae</taxon>
        <taxon>Odynerus</taxon>
    </lineage>
</organism>
<reference evidence="5" key="1">
    <citation type="submission" date="2021-08" db="EMBL/GenBank/DDBJ databases">
        <authorList>
            <person name="Misof B."/>
            <person name="Oliver O."/>
            <person name="Podsiadlowski L."/>
            <person name="Donath A."/>
            <person name="Peters R."/>
            <person name="Mayer C."/>
            <person name="Rust J."/>
            <person name="Gunkel S."/>
            <person name="Lesny P."/>
            <person name="Martin S."/>
            <person name="Oeyen J.P."/>
            <person name="Petersen M."/>
            <person name="Panagiotis P."/>
            <person name="Wilbrandt J."/>
            <person name="Tanja T."/>
        </authorList>
    </citation>
    <scope>NUCLEOTIDE SEQUENCE</scope>
    <source>
        <strain evidence="5">GBR_01_08_01A</strain>
        <tissue evidence="5">Thorax + abdomen</tissue>
    </source>
</reference>
<accession>A0AAD9RZP7</accession>
<feature type="region of interest" description="Disordered" evidence="4">
    <location>
        <begin position="523"/>
        <end position="548"/>
    </location>
</feature>
<dbReference type="GO" id="GO:0010890">
    <property type="term" value="P:positive regulation of triglyceride storage"/>
    <property type="evidence" value="ECO:0007669"/>
    <property type="project" value="TreeGrafter"/>
</dbReference>
<evidence type="ECO:0000313" key="6">
    <source>
        <dbReference type="Proteomes" id="UP001258017"/>
    </source>
</evidence>
<dbReference type="GO" id="GO:0019915">
    <property type="term" value="P:lipid storage"/>
    <property type="evidence" value="ECO:0007669"/>
    <property type="project" value="TreeGrafter"/>
</dbReference>
<reference evidence="5" key="2">
    <citation type="journal article" date="2023" name="Commun. Biol.">
        <title>Intrasexual cuticular hydrocarbon dimorphism in a wasp sheds light on hydrocarbon biosynthesis genes in Hymenoptera.</title>
        <authorList>
            <person name="Moris V.C."/>
            <person name="Podsiadlowski L."/>
            <person name="Martin S."/>
            <person name="Oeyen J.P."/>
            <person name="Donath A."/>
            <person name="Petersen M."/>
            <person name="Wilbrandt J."/>
            <person name="Misof B."/>
            <person name="Liedtke D."/>
            <person name="Thamm M."/>
            <person name="Scheiner R."/>
            <person name="Schmitt T."/>
            <person name="Niehuis O."/>
        </authorList>
    </citation>
    <scope>NUCLEOTIDE SEQUENCE</scope>
    <source>
        <strain evidence="5">GBR_01_08_01A</strain>
    </source>
</reference>
<sequence length="548" mass="60720">MALTKSAETYSKLKDSHWLVHWALTTAESSFESATRQAVPIAAPIARKLEDPIHFVDHTLCLGLDKIEQRVPLVKEKPEQILANAYILAVKKVQPAVTTICNVNDALVGQATNLRDISWNKANQILETHYGTAAVKGLDNTAILVDNLIDAYFPAVGEESQQTDSIAETEEEDKLLHTLQTVGRLSNKATRRVYVNVIHRTRTLNKDSLRNYVAFLLEFLQLTQYIHAINEKVIDLTSPCKCEKKKEQTTNNDFTDASRLSSHISKAIKMADAKPVQGSGADIGGPHLEVLNRVKNIPVISTAMEKTGSTYSYLKDSHHLINWALNYAEAGLHYATATAAPFAKKFEGQINAMDQKLCEGLDMVEQKVPIVKQPPQQIYDASKAVMSSSLHPTIEKLHAAKESATQHASALKEMSISKANELLSTQFGSMAVQGVDNTSILINRLLDYYFPAVEGEESTPNPVSADENKILHTVQTIGQLSTKTAHRVYHSVVAQLKTIKKEDVAQYMSSVVSILHLTQFLASGQEQTEENANEPSKDKKKEEEEKKK</sequence>
<evidence type="ECO:0000313" key="5">
    <source>
        <dbReference type="EMBL" id="KAK2588156.1"/>
    </source>
</evidence>
<comment type="similarity">
    <text evidence="2">Belongs to the perilipin family.</text>
</comment>
<feature type="compositionally biased region" description="Basic and acidic residues" evidence="4">
    <location>
        <begin position="535"/>
        <end position="548"/>
    </location>
</feature>
<comment type="subcellular location">
    <subcellularLocation>
        <location evidence="1">Lipid droplet</location>
    </subcellularLocation>
</comment>
<evidence type="ECO:0000256" key="3">
    <source>
        <dbReference type="ARBA" id="ARBA00022677"/>
    </source>
</evidence>
<dbReference type="PANTHER" id="PTHR14024">
    <property type="entry name" value="PERILIPIN"/>
    <property type="match status" value="1"/>
</dbReference>
<evidence type="ECO:0000256" key="2">
    <source>
        <dbReference type="ARBA" id="ARBA00006311"/>
    </source>
</evidence>
<proteinExistence type="inferred from homology"/>
<gene>
    <name evidence="5" type="ORF">KPH14_004206</name>
</gene>
<dbReference type="EMBL" id="JAIFRP010000006">
    <property type="protein sequence ID" value="KAK2588156.1"/>
    <property type="molecule type" value="Genomic_DNA"/>
</dbReference>
<name>A0AAD9RZP7_9HYME</name>
<dbReference type="GO" id="GO:0005829">
    <property type="term" value="C:cytosol"/>
    <property type="evidence" value="ECO:0007669"/>
    <property type="project" value="TreeGrafter"/>
</dbReference>